<evidence type="ECO:0000256" key="3">
    <source>
        <dbReference type="ARBA" id="ARBA00040748"/>
    </source>
</evidence>
<gene>
    <name evidence="7" type="primary">atg24</name>
    <name evidence="7" type="ORF">SOMG_02370</name>
</gene>
<evidence type="ECO:0000259" key="6">
    <source>
        <dbReference type="PROSITE" id="PS50195"/>
    </source>
</evidence>
<accession>A0AAE9W9W5</accession>
<feature type="domain" description="PX" evidence="6">
    <location>
        <begin position="17"/>
        <end position="139"/>
    </location>
</feature>
<dbReference type="Proteomes" id="UP001212411">
    <property type="component" value="Chromosome 1"/>
</dbReference>
<dbReference type="PANTHER" id="PTHR45949:SF4">
    <property type="entry name" value="SORTING NEXIN-4"/>
    <property type="match status" value="1"/>
</dbReference>
<keyword evidence="5" id="KW-0175">Coiled coil</keyword>
<comment type="similarity">
    <text evidence="1">Belongs to the sorting nexin family.</text>
</comment>
<evidence type="ECO:0000256" key="4">
    <source>
        <dbReference type="ARBA" id="ARBA00041273"/>
    </source>
</evidence>
<dbReference type="GO" id="GO:0000407">
    <property type="term" value="C:phagophore assembly site"/>
    <property type="evidence" value="ECO:0007669"/>
    <property type="project" value="TreeGrafter"/>
</dbReference>
<dbReference type="GO" id="GO:0005769">
    <property type="term" value="C:early endosome"/>
    <property type="evidence" value="ECO:0007669"/>
    <property type="project" value="TreeGrafter"/>
</dbReference>
<dbReference type="SMART" id="SM00312">
    <property type="entry name" value="PX"/>
    <property type="match status" value="1"/>
</dbReference>
<name>A0AAE9W9W5_9SCHI</name>
<dbReference type="AlphaFoldDB" id="A0AAE9W9W5"/>
<keyword evidence="8" id="KW-1185">Reference proteome</keyword>
<dbReference type="KEGG" id="som:SOMG_02370"/>
<evidence type="ECO:0000313" key="7">
    <source>
        <dbReference type="EMBL" id="WBW71874.1"/>
    </source>
</evidence>
<dbReference type="GeneID" id="80875851"/>
<dbReference type="Pfam" id="PF00787">
    <property type="entry name" value="PX"/>
    <property type="match status" value="1"/>
</dbReference>
<protein>
    <recommendedName>
        <fullName evidence="3">Sorting nexin-4</fullName>
    </recommendedName>
    <alternativeName>
        <fullName evidence="4">Autophagy-related protein 24</fullName>
    </alternativeName>
</protein>
<evidence type="ECO:0000256" key="5">
    <source>
        <dbReference type="SAM" id="Coils"/>
    </source>
</evidence>
<evidence type="ECO:0000256" key="1">
    <source>
        <dbReference type="ARBA" id="ARBA00010883"/>
    </source>
</evidence>
<dbReference type="GO" id="GO:0034727">
    <property type="term" value="P:piecemeal microautophagy of the nucleus"/>
    <property type="evidence" value="ECO:0007669"/>
    <property type="project" value="TreeGrafter"/>
</dbReference>
<dbReference type="PROSITE" id="PS50195">
    <property type="entry name" value="PX"/>
    <property type="match status" value="1"/>
</dbReference>
<proteinExistence type="inferred from homology"/>
<dbReference type="GO" id="GO:0000422">
    <property type="term" value="P:autophagy of mitochondrion"/>
    <property type="evidence" value="ECO:0007669"/>
    <property type="project" value="TreeGrafter"/>
</dbReference>
<dbReference type="GO" id="GO:0032456">
    <property type="term" value="P:endocytic recycling"/>
    <property type="evidence" value="ECO:0007669"/>
    <property type="project" value="TreeGrafter"/>
</dbReference>
<dbReference type="EMBL" id="CP115611">
    <property type="protein sequence ID" value="WBW71874.1"/>
    <property type="molecule type" value="Genomic_DNA"/>
</dbReference>
<evidence type="ECO:0000256" key="2">
    <source>
        <dbReference type="ARBA" id="ARBA00022448"/>
    </source>
</evidence>
<evidence type="ECO:0000313" key="8">
    <source>
        <dbReference type="Proteomes" id="UP001212411"/>
    </source>
</evidence>
<organism evidence="7 8">
    <name type="scientific">Schizosaccharomyces osmophilus</name>
    <dbReference type="NCBI Taxonomy" id="2545709"/>
    <lineage>
        <taxon>Eukaryota</taxon>
        <taxon>Fungi</taxon>
        <taxon>Dikarya</taxon>
        <taxon>Ascomycota</taxon>
        <taxon>Taphrinomycotina</taxon>
        <taxon>Schizosaccharomycetes</taxon>
        <taxon>Schizosaccharomycetales</taxon>
        <taxon>Schizosaccharomycetaceae</taxon>
        <taxon>Schizosaccharomyces</taxon>
    </lineage>
</organism>
<keyword evidence="2" id="KW-0813">Transport</keyword>
<reference evidence="7 8" key="1">
    <citation type="journal article" date="2023" name="G3 (Bethesda)">
        <title>A high-quality reference genome for the fission yeast Schizosaccharomyces osmophilus.</title>
        <authorList>
            <person name="Jia G.S."/>
            <person name="Zhang W.C."/>
            <person name="Liang Y."/>
            <person name="Liu X.H."/>
            <person name="Rhind N."/>
            <person name="Pidoux A."/>
            <person name="Brysch-Herzberg M."/>
            <person name="Du L.L."/>
        </authorList>
    </citation>
    <scope>NUCLEOTIDE SEQUENCE [LARGE SCALE GENOMIC DNA]</scope>
    <source>
        <strain evidence="7 8">CBS 15793</strain>
    </source>
</reference>
<dbReference type="CDD" id="cd06863">
    <property type="entry name" value="PX_Atg24p"/>
    <property type="match status" value="1"/>
</dbReference>
<sequence length="401" mass="46742">MLNSTESENPAPISTPFLECFVTEPRKELQGSRDTHVSYLIITKTNSPLFTRPECKVRRRFSDFVKLQEILSRLNEDCVVPPLPAKHKLEYIKGNRFSDNFINRRASLLNRYITRCAFHPVLHRSPHFIAFLENPNWNNYVRYFIQPKLNTTSKLDEFSDSLLNAFSKLKEEPTEFDIQRDHVQQFMLGISNLETSIQRIVRLEKTLETDYEDVSAQFDRLASLDQTLEIPVESIHQALQKTGEEYSFLIEKLTLLLDTIKDVQSYAQSLKELLKRRDQKQQDVEALQEYSSKLSLDRDKISSGGSSGFSFSKTFDDLRGVDHNDSRLKRLEQVQSELQAVEQAIQEASIVHEAFNQRVREETKLFDNVRQSEMLSAINDYANVHVEFFTNIRELWLHAKQ</sequence>
<dbReference type="InterPro" id="IPR036871">
    <property type="entry name" value="PX_dom_sf"/>
</dbReference>
<feature type="coiled-coil region" evidence="5">
    <location>
        <begin position="263"/>
        <end position="290"/>
    </location>
</feature>
<dbReference type="InterPro" id="IPR001683">
    <property type="entry name" value="PX_dom"/>
</dbReference>
<dbReference type="PANTHER" id="PTHR45949">
    <property type="entry name" value="SORTING NEXIN-4"/>
    <property type="match status" value="1"/>
</dbReference>
<dbReference type="GO" id="GO:0015031">
    <property type="term" value="P:protein transport"/>
    <property type="evidence" value="ECO:0007669"/>
    <property type="project" value="TreeGrafter"/>
</dbReference>
<dbReference type="SUPFAM" id="SSF64268">
    <property type="entry name" value="PX domain"/>
    <property type="match status" value="1"/>
</dbReference>
<dbReference type="RefSeq" id="XP_056036117.1">
    <property type="nucleotide sequence ID" value="XM_056181162.1"/>
</dbReference>
<dbReference type="GO" id="GO:0061709">
    <property type="term" value="P:reticulophagy"/>
    <property type="evidence" value="ECO:0007669"/>
    <property type="project" value="TreeGrafter"/>
</dbReference>
<dbReference type="GO" id="GO:0035091">
    <property type="term" value="F:phosphatidylinositol binding"/>
    <property type="evidence" value="ECO:0007669"/>
    <property type="project" value="InterPro"/>
</dbReference>
<dbReference type="InterPro" id="IPR027267">
    <property type="entry name" value="AH/BAR_dom_sf"/>
</dbReference>
<dbReference type="Gene3D" id="3.30.1520.10">
    <property type="entry name" value="Phox-like domain"/>
    <property type="match status" value="1"/>
</dbReference>
<feature type="coiled-coil region" evidence="5">
    <location>
        <begin position="324"/>
        <end position="351"/>
    </location>
</feature>
<dbReference type="Gene3D" id="1.20.1270.60">
    <property type="entry name" value="Arfaptin homology (AH) domain/BAR domain"/>
    <property type="match status" value="1"/>
</dbReference>